<feature type="domain" description="Flavodoxin-like fold" evidence="3">
    <location>
        <begin position="1"/>
        <end position="183"/>
    </location>
</feature>
<dbReference type="SUPFAM" id="SSF52218">
    <property type="entry name" value="Flavoproteins"/>
    <property type="match status" value="1"/>
</dbReference>
<dbReference type="Gene3D" id="3.40.50.360">
    <property type="match status" value="1"/>
</dbReference>
<proteinExistence type="inferred from homology"/>
<evidence type="ECO:0000313" key="4">
    <source>
        <dbReference type="EMBL" id="CAA9270608.1"/>
    </source>
</evidence>
<dbReference type="PANTHER" id="PTHR10204">
    <property type="entry name" value="NAD P H OXIDOREDUCTASE-RELATED"/>
    <property type="match status" value="1"/>
</dbReference>
<accession>A0A6J4J9S6</accession>
<evidence type="ECO:0000259" key="3">
    <source>
        <dbReference type="Pfam" id="PF02525"/>
    </source>
</evidence>
<dbReference type="EMBL" id="CADCTE010000173">
    <property type="protein sequence ID" value="CAA9270608.1"/>
    <property type="molecule type" value="Genomic_DNA"/>
</dbReference>
<dbReference type="PANTHER" id="PTHR10204:SF34">
    <property type="entry name" value="NAD(P)H DEHYDROGENASE [QUINONE] 1 ISOFORM 1"/>
    <property type="match status" value="1"/>
</dbReference>
<dbReference type="InterPro" id="IPR051545">
    <property type="entry name" value="NAD(P)H_dehydrogenase_qn"/>
</dbReference>
<sequence>MHILTVYSHPTREHFPAAVLDAFVEGVVQAGHTAEVADLQAENFDPRFTAADHAHFWGGPRPADAIQEATRVEAADAIALVFPVYWWSFPALLKGWIDRVFTAGWAYSVDPETTTRGLLGDKPIILIGIGGMRDGTYDKYGYRTAMETQIDVGIFGFVGLTDVETHLLLDVEGDVNAERRADLLVRARAIGTALVAPDRAPRTARHGALRLAG</sequence>
<name>A0A6J4J9S6_9MICC</name>
<organism evidence="4">
    <name type="scientific">uncultured Arthrobacter sp</name>
    <dbReference type="NCBI Taxonomy" id="114050"/>
    <lineage>
        <taxon>Bacteria</taxon>
        <taxon>Bacillati</taxon>
        <taxon>Actinomycetota</taxon>
        <taxon>Actinomycetes</taxon>
        <taxon>Micrococcales</taxon>
        <taxon>Micrococcaceae</taxon>
        <taxon>Arthrobacter</taxon>
        <taxon>environmental samples</taxon>
    </lineage>
</organism>
<comment type="similarity">
    <text evidence="1">Belongs to the NAD(P)H dehydrogenase (quinone) family.</text>
</comment>
<dbReference type="InterPro" id="IPR029039">
    <property type="entry name" value="Flavoprotein-like_sf"/>
</dbReference>
<dbReference type="RefSeq" id="WP_294569822.1">
    <property type="nucleotide sequence ID" value="NZ_CADCTE010000173.1"/>
</dbReference>
<evidence type="ECO:0000256" key="1">
    <source>
        <dbReference type="ARBA" id="ARBA00006252"/>
    </source>
</evidence>
<dbReference type="GO" id="GO:0003955">
    <property type="term" value="F:NAD(P)H dehydrogenase (quinone) activity"/>
    <property type="evidence" value="ECO:0007669"/>
    <property type="project" value="TreeGrafter"/>
</dbReference>
<dbReference type="GO" id="GO:0005829">
    <property type="term" value="C:cytosol"/>
    <property type="evidence" value="ECO:0007669"/>
    <property type="project" value="TreeGrafter"/>
</dbReference>
<dbReference type="InterPro" id="IPR003680">
    <property type="entry name" value="Flavodoxin_fold"/>
</dbReference>
<dbReference type="AlphaFoldDB" id="A0A6J4J9S6"/>
<evidence type="ECO:0000256" key="2">
    <source>
        <dbReference type="ARBA" id="ARBA00023002"/>
    </source>
</evidence>
<dbReference type="Pfam" id="PF02525">
    <property type="entry name" value="Flavodoxin_2"/>
    <property type="match status" value="1"/>
</dbReference>
<protein>
    <submittedName>
        <fullName evidence="4">NAD(P)H oxidoreductase YrkL @ Putative NADPH-quinone reductase (Modulator of drug activity B) @ Flavodoxin 2</fullName>
    </submittedName>
</protein>
<gene>
    <name evidence="4" type="ORF">AVDCRST_MAG83-3246</name>
</gene>
<keyword evidence="2" id="KW-0560">Oxidoreductase</keyword>
<reference evidence="4" key="1">
    <citation type="submission" date="2020-02" db="EMBL/GenBank/DDBJ databases">
        <authorList>
            <person name="Meier V. D."/>
        </authorList>
    </citation>
    <scope>NUCLEOTIDE SEQUENCE</scope>
    <source>
        <strain evidence="4">AVDCRST_MAG83</strain>
    </source>
</reference>